<feature type="compositionally biased region" description="Pro residues" evidence="1">
    <location>
        <begin position="506"/>
        <end position="515"/>
    </location>
</feature>
<name>A0A857MMJ1_9BACT</name>
<feature type="compositionally biased region" description="Polar residues" evidence="1">
    <location>
        <begin position="460"/>
        <end position="487"/>
    </location>
</feature>
<feature type="compositionally biased region" description="Pro residues" evidence="1">
    <location>
        <begin position="592"/>
        <end position="613"/>
    </location>
</feature>
<proteinExistence type="predicted"/>
<feature type="region of interest" description="Disordered" evidence="1">
    <location>
        <begin position="268"/>
        <end position="367"/>
    </location>
</feature>
<feature type="region of interest" description="Disordered" evidence="1">
    <location>
        <begin position="460"/>
        <end position="524"/>
    </location>
</feature>
<accession>A0A857MMJ1</accession>
<dbReference type="AlphaFoldDB" id="A0A857MMJ1"/>
<dbReference type="PANTHER" id="PTHR47618">
    <property type="entry name" value="BIFUNCTIONAL OLIGORIBONUCLEASE AND PAP PHOSPHATASE NRNA"/>
    <property type="match status" value="1"/>
</dbReference>
<dbReference type="InterPro" id="IPR038763">
    <property type="entry name" value="DHH_sf"/>
</dbReference>
<dbReference type="Proteomes" id="UP001059824">
    <property type="component" value="Chromosome"/>
</dbReference>
<dbReference type="EMBL" id="CP045921">
    <property type="protein sequence ID" value="QHN42381.1"/>
    <property type="molecule type" value="Genomic_DNA"/>
</dbReference>
<dbReference type="KEGG" id="mama:GII36_00715"/>
<dbReference type="InterPro" id="IPR051319">
    <property type="entry name" value="Oligoribo/pAp-PDE_c-di-AMP_PDE"/>
</dbReference>
<reference evidence="2" key="1">
    <citation type="journal article" date="2021" name="Nat. Microbiol.">
        <title>Cocultivation of an ultrasmall environmental parasitic bacterium with lytic ability against bacteria associated with wastewater foams.</title>
        <authorList>
            <person name="Batinovic S."/>
            <person name="Rose J.J.A."/>
            <person name="Ratcliffe J."/>
            <person name="Seviour R.J."/>
            <person name="Petrovski S."/>
        </authorList>
    </citation>
    <scope>NUCLEOTIDE SEQUENCE</scope>
    <source>
        <strain evidence="2">JR1</strain>
    </source>
</reference>
<organism evidence="2 3">
    <name type="scientific">Candidatus Mycosynbacter amalyticus</name>
    <dbReference type="NCBI Taxonomy" id="2665156"/>
    <lineage>
        <taxon>Bacteria</taxon>
        <taxon>Candidatus Saccharimonadota</taxon>
        <taxon>Candidatus Saccharimonadota incertae sedis</taxon>
        <taxon>Candidatus Mycosynbacter</taxon>
    </lineage>
</organism>
<keyword evidence="3" id="KW-1185">Reference proteome</keyword>
<dbReference type="RefSeq" id="WP_260763678.1">
    <property type="nucleotide sequence ID" value="NZ_CP045921.1"/>
</dbReference>
<feature type="compositionally biased region" description="Basic and acidic residues" evidence="1">
    <location>
        <begin position="346"/>
        <end position="360"/>
    </location>
</feature>
<gene>
    <name evidence="2" type="ORF">GII36_00715</name>
</gene>
<dbReference type="Gene3D" id="3.90.1640.10">
    <property type="entry name" value="inorganic pyrophosphatase (n-terminal core)"/>
    <property type="match status" value="2"/>
</dbReference>
<feature type="region of interest" description="Disordered" evidence="1">
    <location>
        <begin position="398"/>
        <end position="435"/>
    </location>
</feature>
<feature type="region of interest" description="Disordered" evidence="1">
    <location>
        <begin position="556"/>
        <end position="680"/>
    </location>
</feature>
<evidence type="ECO:0000313" key="3">
    <source>
        <dbReference type="Proteomes" id="UP001059824"/>
    </source>
</evidence>
<evidence type="ECO:0000256" key="1">
    <source>
        <dbReference type="SAM" id="MobiDB-lite"/>
    </source>
</evidence>
<dbReference type="SUPFAM" id="SSF64182">
    <property type="entry name" value="DHH phosphoesterases"/>
    <property type="match status" value="1"/>
</dbReference>
<feature type="compositionally biased region" description="Low complexity" evidence="1">
    <location>
        <begin position="492"/>
        <end position="505"/>
    </location>
</feature>
<evidence type="ECO:0000313" key="2">
    <source>
        <dbReference type="EMBL" id="QHN42381.1"/>
    </source>
</evidence>
<sequence length="680" mass="71659">MVQWYQNLDKTQKFKEQQMNDTGAKQQIVDTIQGADTILVTVSADPSVDELSAALGLTMYLNDMGKHATAVMSGALPPAITFLEPEKTFEPTVDSLRDFVIALDKEKADHLRYKVEGDVVKIFITPYKTVITDKDLQFTQGDYNVEMVIALGVTDQDHLDKALAAHGKIFHDASVATVGLSQSTLGTIDWTDESASSVSELTTSLIDGLKSEEHPVSSQVASSLLTGIVAATDRFSNDNTSARTMSLAGELMASGANQQLIASKLREGAKLPLQDDGRTKKIDKSTPEKSKPSDEQPKRRDGGLSIAHDAEQEDAPETPKPRAKSAPKKPMIEPLTAQPSDNPTEVLDHALKKAEADRSAAAEQQTDDLIASVTEEANAAKSVEDVLSEQLAAVAPPAAPIADELQQAAPDEPKLSPAKSLVDTPDTEEPSFGGTLNATAEAAAEDKRNADLNRNKTILSHESGQYVGDTQPTFESPLNAAGQTGEQPSIDPFAPVTTAPAAPIAPLNPLPPLEPIAPATPTGTLADIDQQNRATEAIVPDASSADAAQSALDAVIQAAPDPQPFNPLDVIETAAPAPAPQLDNTPTEGAPMTPPPPPMPDFAQLPPLPPPVFPASSGVDIPETPSAPALPPLEPQAPELPQAPLPPEQLGSVLPEAPSLPPAQDAGPTDPKQFRIPGQQ</sequence>
<feature type="compositionally biased region" description="Basic and acidic residues" evidence="1">
    <location>
        <begin position="268"/>
        <end position="302"/>
    </location>
</feature>
<dbReference type="PANTHER" id="PTHR47618:SF1">
    <property type="entry name" value="BIFUNCTIONAL OLIGORIBONUCLEASE AND PAP PHOSPHATASE NRNA"/>
    <property type="match status" value="1"/>
</dbReference>
<protein>
    <submittedName>
        <fullName evidence="2">Uncharacterized protein</fullName>
    </submittedName>
</protein>